<feature type="domain" description="Ig-like" evidence="1">
    <location>
        <begin position="386"/>
        <end position="470"/>
    </location>
</feature>
<gene>
    <name evidence="2" type="ORF">F2P81_002551</name>
</gene>
<reference evidence="2 3" key="1">
    <citation type="submission" date="2019-06" db="EMBL/GenBank/DDBJ databases">
        <title>Draft genomes of female and male turbot (Scophthalmus maximus).</title>
        <authorList>
            <person name="Xu H."/>
            <person name="Xu X.-W."/>
            <person name="Shao C."/>
            <person name="Chen S."/>
        </authorList>
    </citation>
    <scope>NUCLEOTIDE SEQUENCE [LARGE SCALE GENOMIC DNA]</scope>
    <source>
        <strain evidence="2">Ysfricsl-2016a</strain>
        <tissue evidence="2">Blood</tissue>
    </source>
</reference>
<dbReference type="PANTHER" id="PTHR46013">
    <property type="entry name" value="VASCULAR CELL ADHESION MOLECULE 1"/>
    <property type="match status" value="1"/>
</dbReference>
<dbReference type="PROSITE" id="PS50835">
    <property type="entry name" value="IG_LIKE"/>
    <property type="match status" value="3"/>
</dbReference>
<name>A0A6A4TVG3_SCOMX</name>
<dbReference type="InterPro" id="IPR003599">
    <property type="entry name" value="Ig_sub"/>
</dbReference>
<dbReference type="InterPro" id="IPR013783">
    <property type="entry name" value="Ig-like_fold"/>
</dbReference>
<dbReference type="SMART" id="SM00409">
    <property type="entry name" value="IG"/>
    <property type="match status" value="4"/>
</dbReference>
<dbReference type="SUPFAM" id="SSF48726">
    <property type="entry name" value="Immunoglobulin"/>
    <property type="match status" value="3"/>
</dbReference>
<dbReference type="InterPro" id="IPR003598">
    <property type="entry name" value="Ig_sub2"/>
</dbReference>
<comment type="caution">
    <text evidence="2">The sequence shown here is derived from an EMBL/GenBank/DDBJ whole genome shotgun (WGS) entry which is preliminary data.</text>
</comment>
<evidence type="ECO:0000313" key="2">
    <source>
        <dbReference type="EMBL" id="KAF0046022.1"/>
    </source>
</evidence>
<dbReference type="Gene3D" id="2.60.40.10">
    <property type="entry name" value="Immunoglobulins"/>
    <property type="match status" value="4"/>
</dbReference>
<dbReference type="PANTHER" id="PTHR46013:SF4">
    <property type="entry name" value="B-CELL RECEPTOR CD22-RELATED"/>
    <property type="match status" value="1"/>
</dbReference>
<proteinExistence type="predicted"/>
<dbReference type="SMART" id="SM00408">
    <property type="entry name" value="IGc2"/>
    <property type="match status" value="3"/>
</dbReference>
<evidence type="ECO:0000313" key="3">
    <source>
        <dbReference type="Proteomes" id="UP000438429"/>
    </source>
</evidence>
<sequence length="712" mass="77141">MSRDQLCNWVIGYQVDVTNELKIVGSLCQKWAVTLPQKVEGLSGSCVVIPCSFTLPPEQNKHLDDSCKVIWKRGFGRTKVFDSSLAGASASLNVLQGSLTGNLREKNCTTVFNNLPSKHSDSYYFRLECNSPLKFNFPNTVHITAQVLSWTPSKGDIEESAERRSLTSVLNFTASHLHNGQKISCNILYNRQGGKSDLLFEKSLTLRVNYPPNNTSISSPVRPMREGSWVNLTCNTNAYPAVDSYAWYKVAGDQVSVVGSEKRLSTTISDVDRTFYCKVSNRYGTQNSPIVHIDVQFSPKDTTLIVNSTGPTLEGSSVSLFCRSRANPPVANYTWYKDNEEDGEDGSILFLSSVNTSHNGDYHCEAKNALGDESSATIQLDIQYPPKNTSVRVDPTGPVLDGSSVTLTCTSIGNPAVLNFTWFRVAARQIKVVGSKPDFTFNVTKLSEDQYYCEALNVHGAEYSEPASISVTFAPEILPSSRCIKILSNFRCTCDGQGNPLPSMVWELAGEPVNPSPDITVGEVPMGIFGIRNVISGRLDKNMPSLLCYSVNSLGSDSFAFNVSASETQLGFSTVSLLTGSAAGALGMLVTNAPQVDVTHVSEATLGEQGGRSKPDTLNGPNVDFDKLQTDTEGELGEGDIRGLASKTAYAEIDLHPRGCNGEDAKEEENIANTASAEGSVIDGLAGQWQDGSTLKEIVDTQDSGLHIPESE</sequence>
<feature type="domain" description="Ig-like" evidence="1">
    <location>
        <begin position="212"/>
        <end position="298"/>
    </location>
</feature>
<dbReference type="Proteomes" id="UP000438429">
    <property type="component" value="Unassembled WGS sequence"/>
</dbReference>
<dbReference type="EMBL" id="VEVO01000002">
    <property type="protein sequence ID" value="KAF0046022.1"/>
    <property type="molecule type" value="Genomic_DNA"/>
</dbReference>
<dbReference type="CDD" id="cd00096">
    <property type="entry name" value="Ig"/>
    <property type="match status" value="1"/>
</dbReference>
<dbReference type="AlphaFoldDB" id="A0A6A4TVG3"/>
<evidence type="ECO:0000259" key="1">
    <source>
        <dbReference type="PROSITE" id="PS50835"/>
    </source>
</evidence>
<dbReference type="InterPro" id="IPR007110">
    <property type="entry name" value="Ig-like_dom"/>
</dbReference>
<protein>
    <recommendedName>
        <fullName evidence="1">Ig-like domain-containing protein</fullName>
    </recommendedName>
</protein>
<organism evidence="2 3">
    <name type="scientific">Scophthalmus maximus</name>
    <name type="common">Turbot</name>
    <name type="synonym">Psetta maxima</name>
    <dbReference type="NCBI Taxonomy" id="52904"/>
    <lineage>
        <taxon>Eukaryota</taxon>
        <taxon>Metazoa</taxon>
        <taxon>Chordata</taxon>
        <taxon>Craniata</taxon>
        <taxon>Vertebrata</taxon>
        <taxon>Euteleostomi</taxon>
        <taxon>Actinopterygii</taxon>
        <taxon>Neopterygii</taxon>
        <taxon>Teleostei</taxon>
        <taxon>Neoteleostei</taxon>
        <taxon>Acanthomorphata</taxon>
        <taxon>Carangaria</taxon>
        <taxon>Pleuronectiformes</taxon>
        <taxon>Pleuronectoidei</taxon>
        <taxon>Scophthalmidae</taxon>
        <taxon>Scophthalmus</taxon>
    </lineage>
</organism>
<dbReference type="InterPro" id="IPR036179">
    <property type="entry name" value="Ig-like_dom_sf"/>
</dbReference>
<feature type="domain" description="Ig-like" evidence="1">
    <location>
        <begin position="299"/>
        <end position="379"/>
    </location>
</feature>
<dbReference type="Pfam" id="PF13895">
    <property type="entry name" value="Ig_2"/>
    <property type="match status" value="2"/>
</dbReference>
<accession>A0A6A4TVG3</accession>